<dbReference type="RefSeq" id="WP_168069219.1">
    <property type="nucleotide sequence ID" value="NZ_JAATJC010000001.1"/>
</dbReference>
<dbReference type="PANTHER" id="PTHR34818">
    <property type="entry name" value="PROTEIN BLI-3"/>
    <property type="match status" value="1"/>
</dbReference>
<gene>
    <name evidence="2" type="ORF">GGQ97_001985</name>
</gene>
<organism evidence="2 3">
    <name type="scientific">Sphingomonas kaistensis</name>
    <dbReference type="NCBI Taxonomy" id="298708"/>
    <lineage>
        <taxon>Bacteria</taxon>
        <taxon>Pseudomonadati</taxon>
        <taxon>Pseudomonadota</taxon>
        <taxon>Alphaproteobacteria</taxon>
        <taxon>Sphingomonadales</taxon>
        <taxon>Sphingomonadaceae</taxon>
        <taxon>Sphingomonas</taxon>
    </lineage>
</organism>
<evidence type="ECO:0000259" key="1">
    <source>
        <dbReference type="Pfam" id="PF16242"/>
    </source>
</evidence>
<dbReference type="PANTHER" id="PTHR34818:SF1">
    <property type="entry name" value="PROTEIN BLI-3"/>
    <property type="match status" value="1"/>
</dbReference>
<dbReference type="SUPFAM" id="SSF50475">
    <property type="entry name" value="FMN-binding split barrel"/>
    <property type="match status" value="1"/>
</dbReference>
<dbReference type="Proteomes" id="UP000558192">
    <property type="component" value="Unassembled WGS sequence"/>
</dbReference>
<comment type="caution">
    <text evidence="2">The sequence shown here is derived from an EMBL/GenBank/DDBJ whole genome shotgun (WGS) entry which is preliminary data.</text>
</comment>
<keyword evidence="3" id="KW-1185">Reference proteome</keyword>
<dbReference type="Gene3D" id="2.30.110.10">
    <property type="entry name" value="Electron Transport, Fmn-binding Protein, Chain A"/>
    <property type="match status" value="1"/>
</dbReference>
<reference evidence="2 3" key="1">
    <citation type="submission" date="2020-03" db="EMBL/GenBank/DDBJ databases">
        <title>Genomic Encyclopedia of Type Strains, Phase IV (KMG-IV): sequencing the most valuable type-strain genomes for metagenomic binning, comparative biology and taxonomic classification.</title>
        <authorList>
            <person name="Goeker M."/>
        </authorList>
    </citation>
    <scope>NUCLEOTIDE SEQUENCE [LARGE SCALE GENOMIC DNA]</scope>
    <source>
        <strain evidence="2 3">DSM 16846</strain>
    </source>
</reference>
<dbReference type="Pfam" id="PF16242">
    <property type="entry name" value="Pyrid_ox_like"/>
    <property type="match status" value="1"/>
</dbReference>
<dbReference type="InterPro" id="IPR012349">
    <property type="entry name" value="Split_barrel_FMN-bd"/>
</dbReference>
<protein>
    <submittedName>
        <fullName evidence="2">General stress protein 26</fullName>
    </submittedName>
</protein>
<feature type="domain" description="General stress protein FMN-binding split barrel" evidence="1">
    <location>
        <begin position="12"/>
        <end position="149"/>
    </location>
</feature>
<proteinExistence type="predicted"/>
<dbReference type="InterPro" id="IPR052917">
    <property type="entry name" value="Stress-Dev_Protein"/>
</dbReference>
<dbReference type="EMBL" id="JAATJC010000001">
    <property type="protein sequence ID" value="NJC06192.1"/>
    <property type="molecule type" value="Genomic_DNA"/>
</dbReference>
<evidence type="ECO:0000313" key="2">
    <source>
        <dbReference type="EMBL" id="NJC06192.1"/>
    </source>
</evidence>
<accession>A0A7X5Y6S7</accession>
<dbReference type="AlphaFoldDB" id="A0A7X5Y6S7"/>
<name>A0A7X5Y6S7_9SPHN</name>
<sequence length="173" mass="19547">MADAERAEELKELFWEELKDSPFVMIGLQGVEDSRTRPWTAQVNWQDDKELNRGGDIYFFGAKSEAIVKGLGENNRVVCTFVSKGHKVFAHIHGTLHLVNDRALVDKFWNPFIASWYKDGKDDPELQLLRLDTSKAEIWKAEAGATLVAAALKMLGRDPGKDHEHENQAEVAL</sequence>
<evidence type="ECO:0000313" key="3">
    <source>
        <dbReference type="Proteomes" id="UP000558192"/>
    </source>
</evidence>
<dbReference type="InterPro" id="IPR038725">
    <property type="entry name" value="YdaG_split_barrel_FMN-bd"/>
</dbReference>